<feature type="transmembrane region" description="Helical" evidence="6">
    <location>
        <begin position="91"/>
        <end position="110"/>
    </location>
</feature>
<evidence type="ECO:0000259" key="7">
    <source>
        <dbReference type="Pfam" id="PF05140"/>
    </source>
</evidence>
<evidence type="ECO:0000256" key="4">
    <source>
        <dbReference type="ARBA" id="ARBA00022989"/>
    </source>
</evidence>
<dbReference type="InterPro" id="IPR007816">
    <property type="entry name" value="ResB-like_domain"/>
</dbReference>
<dbReference type="PANTHER" id="PTHR31566">
    <property type="entry name" value="CYTOCHROME C BIOGENESIS PROTEIN CCS1, CHLOROPLASTIC"/>
    <property type="match status" value="1"/>
</dbReference>
<dbReference type="AlphaFoldDB" id="A0AAE3GCX5"/>
<keyword evidence="2 6" id="KW-0812">Transmembrane</keyword>
<keyword evidence="3" id="KW-0201">Cytochrome c-type biogenesis</keyword>
<evidence type="ECO:0000256" key="5">
    <source>
        <dbReference type="ARBA" id="ARBA00023136"/>
    </source>
</evidence>
<evidence type="ECO:0000313" key="8">
    <source>
        <dbReference type="EMBL" id="MCP2165962.1"/>
    </source>
</evidence>
<organism evidence="8 9">
    <name type="scientific">Goodfellowiella coeruleoviolacea</name>
    <dbReference type="NCBI Taxonomy" id="334858"/>
    <lineage>
        <taxon>Bacteria</taxon>
        <taxon>Bacillati</taxon>
        <taxon>Actinomycetota</taxon>
        <taxon>Actinomycetes</taxon>
        <taxon>Pseudonocardiales</taxon>
        <taxon>Pseudonocardiaceae</taxon>
        <taxon>Goodfellowiella</taxon>
    </lineage>
</organism>
<feature type="domain" description="ResB-like" evidence="7">
    <location>
        <begin position="35"/>
        <end position="524"/>
    </location>
</feature>
<evidence type="ECO:0000313" key="9">
    <source>
        <dbReference type="Proteomes" id="UP001206128"/>
    </source>
</evidence>
<evidence type="ECO:0000256" key="6">
    <source>
        <dbReference type="SAM" id="Phobius"/>
    </source>
</evidence>
<dbReference type="Proteomes" id="UP001206128">
    <property type="component" value="Unassembled WGS sequence"/>
</dbReference>
<dbReference type="GO" id="GO:0016020">
    <property type="term" value="C:membrane"/>
    <property type="evidence" value="ECO:0007669"/>
    <property type="project" value="UniProtKB-SubCell"/>
</dbReference>
<protein>
    <submittedName>
        <fullName evidence="8">Cytochrome c biogenesis protein</fullName>
    </submittedName>
</protein>
<evidence type="ECO:0000256" key="2">
    <source>
        <dbReference type="ARBA" id="ARBA00022692"/>
    </source>
</evidence>
<reference evidence="8" key="1">
    <citation type="submission" date="2022-06" db="EMBL/GenBank/DDBJ databases">
        <title>Genomic Encyclopedia of Archaeal and Bacterial Type Strains, Phase II (KMG-II): from individual species to whole genera.</title>
        <authorList>
            <person name="Goeker M."/>
        </authorList>
    </citation>
    <scope>NUCLEOTIDE SEQUENCE</scope>
    <source>
        <strain evidence="8">DSM 43935</strain>
    </source>
</reference>
<keyword evidence="4 6" id="KW-1133">Transmembrane helix</keyword>
<dbReference type="PANTHER" id="PTHR31566:SF0">
    <property type="entry name" value="CYTOCHROME C BIOGENESIS PROTEIN CCS1, CHLOROPLASTIC"/>
    <property type="match status" value="1"/>
</dbReference>
<dbReference type="InterPro" id="IPR023494">
    <property type="entry name" value="Cyt_c_bgen_Ccs1/CcsB/ResB"/>
</dbReference>
<proteinExistence type="predicted"/>
<comment type="caution">
    <text evidence="8">The sequence shown here is derived from an EMBL/GenBank/DDBJ whole genome shotgun (WGS) entry which is preliminary data.</text>
</comment>
<dbReference type="GO" id="GO:0017004">
    <property type="term" value="P:cytochrome complex assembly"/>
    <property type="evidence" value="ECO:0007669"/>
    <property type="project" value="UniProtKB-KW"/>
</dbReference>
<keyword evidence="5 6" id="KW-0472">Membrane</keyword>
<dbReference type="Pfam" id="PF05140">
    <property type="entry name" value="ResB"/>
    <property type="match status" value="1"/>
</dbReference>
<sequence length="541" mass="59430">MSTDQSTRPSAQHSPSRFGALLAFLRNTWRGLTAMRTALTLLFLLALGAMPGALLPQRSLNSAKTDQYIADHGWWGRLLDRLQFYDVYSSVWFSAIYILLFTSLIGCLLPRTVEYARQLRAKPVLTPRNLARLPHHRQSTVDASADAVLTAARTRLRGWRVAEHTEEDGARSISAERGFLRETGNLVFHFGLLGILVAFALGGIYKYEGHVIVLANGGENSEFCNSGVANYDYFVPGLSVDGTQLSPFCVKVNGFTAQYLPTGQPTSYQADIQYQAGADLSTGTWRPYDLRVNSPLRTAGDRVYLLSHGYAPRFTVTYPDGTQRSNVIQWEQADPITLLSSGATKFDPPDTPDPEQRRKSQLAITGLFAPTAVYDGTVLSSSFPELRDPAVAVDIYRGDLGSDSGRGQSIYSIDQSMVDSGRLQKVARKNLALGEEITLDDGTRVRFDNVEQWVSLQVSHDPTQNWVLVFAVLMLLGLVTSLVVKRRRIWVRVTPAGGSGGSGRTVVEVGGLARTDQAGYGEEFTKVADELLRAARAGRES</sequence>
<comment type="subcellular location">
    <subcellularLocation>
        <location evidence="1">Membrane</location>
        <topology evidence="1">Multi-pass membrane protein</topology>
    </subcellularLocation>
</comment>
<feature type="transmembrane region" description="Helical" evidence="6">
    <location>
        <begin position="34"/>
        <end position="54"/>
    </location>
</feature>
<evidence type="ECO:0000256" key="1">
    <source>
        <dbReference type="ARBA" id="ARBA00004141"/>
    </source>
</evidence>
<accession>A0AAE3GCX5</accession>
<name>A0AAE3GCX5_9PSEU</name>
<keyword evidence="9" id="KW-1185">Reference proteome</keyword>
<dbReference type="EMBL" id="JAMTCK010000006">
    <property type="protein sequence ID" value="MCP2165962.1"/>
    <property type="molecule type" value="Genomic_DNA"/>
</dbReference>
<dbReference type="RefSeq" id="WP_253771369.1">
    <property type="nucleotide sequence ID" value="NZ_JAMTCK010000006.1"/>
</dbReference>
<gene>
    <name evidence="8" type="ORF">LX83_002821</name>
</gene>
<feature type="transmembrane region" description="Helical" evidence="6">
    <location>
        <begin position="466"/>
        <end position="484"/>
    </location>
</feature>
<feature type="transmembrane region" description="Helical" evidence="6">
    <location>
        <begin position="186"/>
        <end position="205"/>
    </location>
</feature>
<evidence type="ECO:0000256" key="3">
    <source>
        <dbReference type="ARBA" id="ARBA00022748"/>
    </source>
</evidence>